<comment type="similarity">
    <text evidence="2">Belongs to the EspG family.</text>
</comment>
<evidence type="ECO:0000313" key="6">
    <source>
        <dbReference type="Proteomes" id="UP001551695"/>
    </source>
</evidence>
<evidence type="ECO:0000256" key="3">
    <source>
        <dbReference type="ARBA" id="ARBA00022490"/>
    </source>
</evidence>
<gene>
    <name evidence="5" type="ORF">AB0I48_16705</name>
</gene>
<comment type="subcellular location">
    <subcellularLocation>
        <location evidence="1">Cytoplasm</location>
    </subcellularLocation>
</comment>
<organism evidence="5 6">
    <name type="scientific">Nocardia aurea</name>
    <dbReference type="NCBI Taxonomy" id="2144174"/>
    <lineage>
        <taxon>Bacteria</taxon>
        <taxon>Bacillati</taxon>
        <taxon>Actinomycetota</taxon>
        <taxon>Actinomycetes</taxon>
        <taxon>Mycobacteriales</taxon>
        <taxon>Nocardiaceae</taxon>
        <taxon>Nocardia</taxon>
    </lineage>
</organism>
<evidence type="ECO:0000313" key="5">
    <source>
        <dbReference type="EMBL" id="MEV0709202.1"/>
    </source>
</evidence>
<evidence type="ECO:0000256" key="2">
    <source>
        <dbReference type="ARBA" id="ARBA00006411"/>
    </source>
</evidence>
<evidence type="ECO:0000256" key="1">
    <source>
        <dbReference type="ARBA" id="ARBA00004496"/>
    </source>
</evidence>
<keyword evidence="4" id="KW-0143">Chaperone</keyword>
<dbReference type="InterPro" id="IPR025734">
    <property type="entry name" value="EspG"/>
</dbReference>
<protein>
    <submittedName>
        <fullName evidence="5">ESX secretion-associated protein EspG</fullName>
    </submittedName>
</protein>
<accession>A0ABV3FUV0</accession>
<keyword evidence="3" id="KW-0963">Cytoplasm</keyword>
<comment type="caution">
    <text evidence="5">The sequence shown here is derived from an EMBL/GenBank/DDBJ whole genome shotgun (WGS) entry which is preliminary data.</text>
</comment>
<dbReference type="RefSeq" id="WP_357784532.1">
    <property type="nucleotide sequence ID" value="NZ_JBFAKC010000006.1"/>
</dbReference>
<name>A0ABV3FUV0_9NOCA</name>
<sequence length="244" mass="27822">MSQWTLSAEQFAAAWFGTGLDRLPFPFRFTSRFPGMREYQEYQEQFRSELARDDHVPLHRALRVLSHPEWRVELFGVDDRRDGVEIRGVAGATRTGAGVIAFQNPAADGGKVRLRRCRGDQLAAELIRALPDPPPGTALEKTYLLDDLATDRPDPFDNDPVRAVQERYRRFWRQPSTTRGTATVLRGPRNGDAQRIGRIRWIDTEDGRYCEIPANRALMIRPATGADITRYLNETIVRARARTS</sequence>
<dbReference type="Pfam" id="PF14011">
    <property type="entry name" value="ESX-1_EspG"/>
    <property type="match status" value="1"/>
</dbReference>
<keyword evidence="6" id="KW-1185">Reference proteome</keyword>
<dbReference type="EMBL" id="JBFAKC010000006">
    <property type="protein sequence ID" value="MEV0709202.1"/>
    <property type="molecule type" value="Genomic_DNA"/>
</dbReference>
<proteinExistence type="inferred from homology"/>
<evidence type="ECO:0000256" key="4">
    <source>
        <dbReference type="ARBA" id="ARBA00023186"/>
    </source>
</evidence>
<reference evidence="5 6" key="1">
    <citation type="submission" date="2024-06" db="EMBL/GenBank/DDBJ databases">
        <title>The Natural Products Discovery Center: Release of the First 8490 Sequenced Strains for Exploring Actinobacteria Biosynthetic Diversity.</title>
        <authorList>
            <person name="Kalkreuter E."/>
            <person name="Kautsar S.A."/>
            <person name="Yang D."/>
            <person name="Bader C.D."/>
            <person name="Teijaro C.N."/>
            <person name="Fluegel L."/>
            <person name="Davis C.M."/>
            <person name="Simpson J.R."/>
            <person name="Lauterbach L."/>
            <person name="Steele A.D."/>
            <person name="Gui C."/>
            <person name="Meng S."/>
            <person name="Li G."/>
            <person name="Viehrig K."/>
            <person name="Ye F."/>
            <person name="Su P."/>
            <person name="Kiefer A.F."/>
            <person name="Nichols A."/>
            <person name="Cepeda A.J."/>
            <person name="Yan W."/>
            <person name="Fan B."/>
            <person name="Jiang Y."/>
            <person name="Adhikari A."/>
            <person name="Zheng C.-J."/>
            <person name="Schuster L."/>
            <person name="Cowan T.M."/>
            <person name="Smanski M.J."/>
            <person name="Chevrette M.G."/>
            <person name="De Carvalho L.P.S."/>
            <person name="Shen B."/>
        </authorList>
    </citation>
    <scope>NUCLEOTIDE SEQUENCE [LARGE SCALE GENOMIC DNA]</scope>
    <source>
        <strain evidence="5 6">NPDC050403</strain>
    </source>
</reference>
<dbReference type="Proteomes" id="UP001551695">
    <property type="component" value="Unassembled WGS sequence"/>
</dbReference>